<sequence length="91" mass="10881">MRYSHSQVFMLNPDFSHQPVAIMNEQQMFALNYWGKAVKYFLLAGVKVWNRERTDNKVYALHICYYLDPYFLSCNEGVQALPYRTYKLTKD</sequence>
<name>A0A453AVI7_AEGTS</name>
<dbReference type="Gramene" id="AET2Gv20272500.42">
    <property type="protein sequence ID" value="AET2Gv20272500.42"/>
    <property type="gene ID" value="AET2Gv20272500"/>
</dbReference>
<reference evidence="2" key="2">
    <citation type="journal article" date="2017" name="Nat. Plants">
        <title>The Aegilops tauschii genome reveals multiple impacts of transposons.</title>
        <authorList>
            <person name="Zhao G."/>
            <person name="Zou C."/>
            <person name="Li K."/>
            <person name="Wang K."/>
            <person name="Li T."/>
            <person name="Gao L."/>
            <person name="Zhang X."/>
            <person name="Wang H."/>
            <person name="Yang Z."/>
            <person name="Liu X."/>
            <person name="Jiang W."/>
            <person name="Mao L."/>
            <person name="Kong X."/>
            <person name="Jiao Y."/>
            <person name="Jia J."/>
        </authorList>
    </citation>
    <scope>NUCLEOTIDE SEQUENCE [LARGE SCALE GENOMIC DNA]</scope>
    <source>
        <strain evidence="2">cv. AL8/78</strain>
    </source>
</reference>
<organism evidence="1 2">
    <name type="scientific">Aegilops tauschii subsp. strangulata</name>
    <name type="common">Goatgrass</name>
    <dbReference type="NCBI Taxonomy" id="200361"/>
    <lineage>
        <taxon>Eukaryota</taxon>
        <taxon>Viridiplantae</taxon>
        <taxon>Streptophyta</taxon>
        <taxon>Embryophyta</taxon>
        <taxon>Tracheophyta</taxon>
        <taxon>Spermatophyta</taxon>
        <taxon>Magnoliopsida</taxon>
        <taxon>Liliopsida</taxon>
        <taxon>Poales</taxon>
        <taxon>Poaceae</taxon>
        <taxon>BOP clade</taxon>
        <taxon>Pooideae</taxon>
        <taxon>Triticodae</taxon>
        <taxon>Triticeae</taxon>
        <taxon>Triticinae</taxon>
        <taxon>Aegilops</taxon>
    </lineage>
</organism>
<reference evidence="1" key="4">
    <citation type="submission" date="2019-03" db="UniProtKB">
        <authorList>
            <consortium name="EnsemblPlants"/>
        </authorList>
    </citation>
    <scope>IDENTIFICATION</scope>
</reference>
<reference evidence="2" key="1">
    <citation type="journal article" date="2014" name="Science">
        <title>Ancient hybridizations among the ancestral genomes of bread wheat.</title>
        <authorList>
            <consortium name="International Wheat Genome Sequencing Consortium,"/>
            <person name="Marcussen T."/>
            <person name="Sandve S.R."/>
            <person name="Heier L."/>
            <person name="Spannagl M."/>
            <person name="Pfeifer M."/>
            <person name="Jakobsen K.S."/>
            <person name="Wulff B.B."/>
            <person name="Steuernagel B."/>
            <person name="Mayer K.F."/>
            <person name="Olsen O.A."/>
        </authorList>
    </citation>
    <scope>NUCLEOTIDE SEQUENCE [LARGE SCALE GENOMIC DNA]</scope>
    <source>
        <strain evidence="2">cv. AL8/78</strain>
    </source>
</reference>
<protein>
    <submittedName>
        <fullName evidence="1">Uncharacterized protein</fullName>
    </submittedName>
</protein>
<reference evidence="1" key="3">
    <citation type="journal article" date="2017" name="Nature">
        <title>Genome sequence of the progenitor of the wheat D genome Aegilops tauschii.</title>
        <authorList>
            <person name="Luo M.C."/>
            <person name="Gu Y.Q."/>
            <person name="Puiu D."/>
            <person name="Wang H."/>
            <person name="Twardziok S.O."/>
            <person name="Deal K.R."/>
            <person name="Huo N."/>
            <person name="Zhu T."/>
            <person name="Wang L."/>
            <person name="Wang Y."/>
            <person name="McGuire P.E."/>
            <person name="Liu S."/>
            <person name="Long H."/>
            <person name="Ramasamy R.K."/>
            <person name="Rodriguez J.C."/>
            <person name="Van S.L."/>
            <person name="Yuan L."/>
            <person name="Wang Z."/>
            <person name="Xia Z."/>
            <person name="Xiao L."/>
            <person name="Anderson O.D."/>
            <person name="Ouyang S."/>
            <person name="Liang Y."/>
            <person name="Zimin A.V."/>
            <person name="Pertea G."/>
            <person name="Qi P."/>
            <person name="Bennetzen J.L."/>
            <person name="Dai X."/>
            <person name="Dawson M.W."/>
            <person name="Muller H.G."/>
            <person name="Kugler K."/>
            <person name="Rivarola-Duarte L."/>
            <person name="Spannagl M."/>
            <person name="Mayer K.F.X."/>
            <person name="Lu F.H."/>
            <person name="Bevan M.W."/>
            <person name="Leroy P."/>
            <person name="Li P."/>
            <person name="You F.M."/>
            <person name="Sun Q."/>
            <person name="Liu Z."/>
            <person name="Lyons E."/>
            <person name="Wicker T."/>
            <person name="Salzberg S.L."/>
            <person name="Devos K.M."/>
            <person name="Dvorak J."/>
        </authorList>
    </citation>
    <scope>NUCLEOTIDE SEQUENCE [LARGE SCALE GENOMIC DNA]</scope>
    <source>
        <strain evidence="1">cv. AL8/78</strain>
    </source>
</reference>
<reference evidence="1" key="5">
    <citation type="journal article" date="2021" name="G3 (Bethesda)">
        <title>Aegilops tauschii genome assembly Aet v5.0 features greater sequence contiguity and improved annotation.</title>
        <authorList>
            <person name="Wang L."/>
            <person name="Zhu T."/>
            <person name="Rodriguez J.C."/>
            <person name="Deal K.R."/>
            <person name="Dubcovsky J."/>
            <person name="McGuire P.E."/>
            <person name="Lux T."/>
            <person name="Spannagl M."/>
            <person name="Mayer K.F.X."/>
            <person name="Baldrich P."/>
            <person name="Meyers B.C."/>
            <person name="Huo N."/>
            <person name="Gu Y.Q."/>
            <person name="Zhou H."/>
            <person name="Devos K.M."/>
            <person name="Bennetzen J.L."/>
            <person name="Unver T."/>
            <person name="Budak H."/>
            <person name="Gulick P.J."/>
            <person name="Galiba G."/>
            <person name="Kalapos B."/>
            <person name="Nelson D.R."/>
            <person name="Li P."/>
            <person name="You F.M."/>
            <person name="Luo M.C."/>
            <person name="Dvorak J."/>
        </authorList>
    </citation>
    <scope>NUCLEOTIDE SEQUENCE [LARGE SCALE GENOMIC DNA]</scope>
    <source>
        <strain evidence="1">cv. AL8/78</strain>
    </source>
</reference>
<evidence type="ECO:0000313" key="2">
    <source>
        <dbReference type="Proteomes" id="UP000015105"/>
    </source>
</evidence>
<keyword evidence="2" id="KW-1185">Reference proteome</keyword>
<evidence type="ECO:0000313" key="1">
    <source>
        <dbReference type="EnsemblPlants" id="AET2Gv20272500.42"/>
    </source>
</evidence>
<dbReference type="AlphaFoldDB" id="A0A453AVI7"/>
<accession>A0A453AVI7</accession>
<dbReference type="EnsemblPlants" id="AET2Gv20272500.42">
    <property type="protein sequence ID" value="AET2Gv20272500.42"/>
    <property type="gene ID" value="AET2Gv20272500"/>
</dbReference>
<dbReference type="Proteomes" id="UP000015105">
    <property type="component" value="Chromosome 2D"/>
</dbReference>
<proteinExistence type="predicted"/>